<sequence length="292" mass="31815">MSDQHLGSSDKKENKPKINRRKLLGAVGSGFALGPSFVQTVTAEQTNIREVLKKDSVNEVLDYVGFKSKDKRSGDHRTTLIGESDKTQIKGIDIEFPIGTLEYSEVISSSTDRLEVGESEAAFKISNFTEEKKEKLPGDFDSVPLGVTIRVSYEDTASDQIIVTTTTTDQEDEQLKEVIGEEEITAVYVDGDDDYYRVTDPNGNTYQVTGNIDRPDIQQATAKPQVQIQVYDSHYCYGCAGEQGHCPQCVVSCVPEVGSIAGCVQCIASKCNDINFGACAKCLAWAASVGIV</sequence>
<gene>
    <name evidence="1" type="ORF">SAMN04488691_11039</name>
</gene>
<protein>
    <submittedName>
        <fullName evidence="1">Uncharacterized protein</fullName>
    </submittedName>
</protein>
<evidence type="ECO:0000313" key="2">
    <source>
        <dbReference type="Proteomes" id="UP000183894"/>
    </source>
</evidence>
<dbReference type="AlphaFoldDB" id="A0A1H7TTE0"/>
<reference evidence="1 2" key="1">
    <citation type="submission" date="2016-10" db="EMBL/GenBank/DDBJ databases">
        <authorList>
            <person name="de Groot N.N."/>
        </authorList>
    </citation>
    <scope>NUCLEOTIDE SEQUENCE [LARGE SCALE GENOMIC DNA]</scope>
    <source>
        <strain evidence="1 2">CDM_5</strain>
    </source>
</reference>
<evidence type="ECO:0000313" key="1">
    <source>
        <dbReference type="EMBL" id="SEL87736.1"/>
    </source>
</evidence>
<dbReference type="EMBL" id="FOAD01000010">
    <property type="protein sequence ID" value="SEL87736.1"/>
    <property type="molecule type" value="Genomic_DNA"/>
</dbReference>
<name>A0A1H7TTE0_HALLR</name>
<dbReference type="Proteomes" id="UP000183894">
    <property type="component" value="Unassembled WGS sequence"/>
</dbReference>
<accession>A0A1H7TTE0</accession>
<organism evidence="1 2">
    <name type="scientific">Haloferax larsenii</name>
    <dbReference type="NCBI Taxonomy" id="302484"/>
    <lineage>
        <taxon>Archaea</taxon>
        <taxon>Methanobacteriati</taxon>
        <taxon>Methanobacteriota</taxon>
        <taxon>Stenosarchaea group</taxon>
        <taxon>Halobacteria</taxon>
        <taxon>Halobacteriales</taxon>
        <taxon>Haloferacaceae</taxon>
        <taxon>Haloferax</taxon>
    </lineage>
</organism>
<proteinExistence type="predicted"/>